<evidence type="ECO:0000313" key="3">
    <source>
        <dbReference type="Proteomes" id="UP000645217"/>
    </source>
</evidence>
<sequence length="708" mass="79015">MVKPAGMPRHVLQVANALHKEFDDLIVMSDAERMQPQEFERKFLSRAMAALVARKLTGCSSQEAADCVIDGRSDLGIDAVAFADGGLHLLLIQTKWKDKGTAGFGVDDALKFDQGLRLLDQQKFERFNSRLQQHAEQLKSVLADPQGRITLVVALMGEGGLSAEVVACFHDLQHEFNTDYDKKLDYDIWSVERFWHAIRDDLADPLITLPAHMDQWMPFGEPYEAYQGRVSAGEIAQWHEEHGDRLFSQNIRRSLGLTEVNHGLVETLIESPQDFWYFNNGITILCDLVVREAWSPRSKGPLQLKMEGASVVNGAQTVAAAAEANRRDPEATAEAFVSVKIITTRNTPAEFGRSVTRATNTQNRVERRDIIVALDPKQTLIREDFALSLDKAYTFRRGEPDPLPEAGCSVIQAAIALACAHRRTELTVRAKRSTDLLWETDAYRLLFDPAPSAYQIWHSVLIMRAIGAALQVNKAEREGRVRAIADHADYLVTHIIFQHLDLEGIDGPDFDIEAVRVRIPELAAGILTRIINGVDREFGPTSFVSSTFASPERCVILTSAVLREIASGQEIPELPADYRPPAKTPRARRPNAVPTLVDADRLADGTMLEFECATLPEREAVLPWLAEDARRGQAAWVNERSKPLVWAVDGRRYSPTGLVTEIWNQAGWDPQKRPVAVQGPSRWVLPGQGSLWQLALKVLADRDDPVEE</sequence>
<proteinExistence type="predicted"/>
<gene>
    <name evidence="2" type="ORF">GCM10007964_13320</name>
</gene>
<comment type="caution">
    <text evidence="2">The sequence shown here is derived from an EMBL/GenBank/DDBJ whole genome shotgun (WGS) entry which is preliminary data.</text>
</comment>
<keyword evidence="3" id="KW-1185">Reference proteome</keyword>
<reference evidence="2" key="2">
    <citation type="submission" date="2020-09" db="EMBL/GenBank/DDBJ databases">
        <authorList>
            <person name="Sun Q."/>
            <person name="Ohkuma M."/>
        </authorList>
    </citation>
    <scope>NUCLEOTIDE SEQUENCE</scope>
    <source>
        <strain evidence="2">JCM 13064</strain>
    </source>
</reference>
<reference evidence="2" key="1">
    <citation type="journal article" date="2014" name="Int. J. Syst. Evol. Microbiol.">
        <title>Complete genome sequence of Corynebacterium casei LMG S-19264T (=DSM 44701T), isolated from a smear-ripened cheese.</title>
        <authorList>
            <consortium name="US DOE Joint Genome Institute (JGI-PGF)"/>
            <person name="Walter F."/>
            <person name="Albersmeier A."/>
            <person name="Kalinowski J."/>
            <person name="Ruckert C."/>
        </authorList>
    </citation>
    <scope>NUCLEOTIDE SEQUENCE</scope>
    <source>
        <strain evidence="2">JCM 13064</strain>
    </source>
</reference>
<name>A0A917QVT8_9ACTN</name>
<accession>A0A917QVT8</accession>
<evidence type="ECO:0000313" key="2">
    <source>
        <dbReference type="EMBL" id="GGK71800.1"/>
    </source>
</evidence>
<protein>
    <recommendedName>
        <fullName evidence="1">Abortive phage infection protein C-terminal domain-containing protein</fullName>
    </recommendedName>
</protein>
<dbReference type="RefSeq" id="WP_189162063.1">
    <property type="nucleotide sequence ID" value="NZ_BMNT01000006.1"/>
</dbReference>
<dbReference type="Proteomes" id="UP000645217">
    <property type="component" value="Unassembled WGS sequence"/>
</dbReference>
<dbReference type="AlphaFoldDB" id="A0A917QVT8"/>
<organism evidence="2 3">
    <name type="scientific">Sphaerisporangium melleum</name>
    <dbReference type="NCBI Taxonomy" id="321316"/>
    <lineage>
        <taxon>Bacteria</taxon>
        <taxon>Bacillati</taxon>
        <taxon>Actinomycetota</taxon>
        <taxon>Actinomycetes</taxon>
        <taxon>Streptosporangiales</taxon>
        <taxon>Streptosporangiaceae</taxon>
        <taxon>Sphaerisporangium</taxon>
    </lineage>
</organism>
<feature type="domain" description="Abortive phage infection protein C-terminal" evidence="1">
    <location>
        <begin position="247"/>
        <end position="386"/>
    </location>
</feature>
<evidence type="ECO:0000259" key="1">
    <source>
        <dbReference type="Pfam" id="PF10592"/>
    </source>
</evidence>
<dbReference type="InterPro" id="IPR018891">
    <property type="entry name" value="AIPR_C"/>
</dbReference>
<dbReference type="EMBL" id="BMNT01000006">
    <property type="protein sequence ID" value="GGK71800.1"/>
    <property type="molecule type" value="Genomic_DNA"/>
</dbReference>
<dbReference type="Pfam" id="PF10592">
    <property type="entry name" value="AIPR"/>
    <property type="match status" value="1"/>
</dbReference>